<gene>
    <name evidence="4" type="ORF">D3877_12355</name>
</gene>
<dbReference type="SMART" id="SM00448">
    <property type="entry name" value="REC"/>
    <property type="match status" value="1"/>
</dbReference>
<evidence type="ECO:0000256" key="2">
    <source>
        <dbReference type="PROSITE-ProRule" id="PRU00169"/>
    </source>
</evidence>
<dbReference type="Pfam" id="PF00072">
    <property type="entry name" value="Response_reg"/>
    <property type="match status" value="1"/>
</dbReference>
<keyword evidence="1" id="KW-0963">Cytoplasm</keyword>
<dbReference type="OrthoDB" id="9793421at2"/>
<proteinExistence type="predicted"/>
<evidence type="ECO:0000259" key="3">
    <source>
        <dbReference type="PROSITE" id="PS50110"/>
    </source>
</evidence>
<dbReference type="PROSITE" id="PS50110">
    <property type="entry name" value="RESPONSE_REGULATORY"/>
    <property type="match status" value="1"/>
</dbReference>
<accession>A0A418VV27</accession>
<comment type="caution">
    <text evidence="4">The sequence shown here is derived from an EMBL/GenBank/DDBJ whole genome shotgun (WGS) entry which is preliminary data.</text>
</comment>
<dbReference type="PANTHER" id="PTHR42872">
    <property type="entry name" value="PROTEIN-GLUTAMATE METHYLESTERASE/PROTEIN-GLUTAMINE GLUTAMINASE"/>
    <property type="match status" value="1"/>
</dbReference>
<dbReference type="CDD" id="cd17541">
    <property type="entry name" value="REC_CheB-like"/>
    <property type="match status" value="1"/>
</dbReference>
<evidence type="ECO:0000313" key="4">
    <source>
        <dbReference type="EMBL" id="RJF81016.1"/>
    </source>
</evidence>
<reference evidence="4 5" key="1">
    <citation type="submission" date="2018-09" db="EMBL/GenBank/DDBJ databases">
        <authorList>
            <person name="Zhu H."/>
        </authorList>
    </citation>
    <scope>NUCLEOTIDE SEQUENCE [LARGE SCALE GENOMIC DNA]</scope>
    <source>
        <strain evidence="4 5">K2W22B-5</strain>
    </source>
</reference>
<dbReference type="PANTHER" id="PTHR42872:SF6">
    <property type="entry name" value="PROTEIN-GLUTAMATE METHYLESTERASE_PROTEIN-GLUTAMINE GLUTAMINASE"/>
    <property type="match status" value="1"/>
</dbReference>
<evidence type="ECO:0000313" key="5">
    <source>
        <dbReference type="Proteomes" id="UP000283458"/>
    </source>
</evidence>
<dbReference type="AlphaFoldDB" id="A0A418VV27"/>
<dbReference type="RefSeq" id="WP_119831106.1">
    <property type="nucleotide sequence ID" value="NZ_QYUL01000002.1"/>
</dbReference>
<feature type="domain" description="Response regulatory" evidence="3">
    <location>
        <begin position="8"/>
        <end position="131"/>
    </location>
</feature>
<sequence>MPGAVAPSVLIADDSSMMRSLLSRLLDSDRDADGAARWQVVGTAADGRAAIEQARELRPDLCLLDLEMPVMGGLDALPAIRAVSDAMVVVVSSIAGPGSAERRACLMAGAAAVVAKPSGAVSADLVEVSGRAILSAMRAALAPPEEG</sequence>
<dbReference type="GO" id="GO:0000160">
    <property type="term" value="P:phosphorelay signal transduction system"/>
    <property type="evidence" value="ECO:0007669"/>
    <property type="project" value="InterPro"/>
</dbReference>
<dbReference type="SUPFAM" id="SSF52172">
    <property type="entry name" value="CheY-like"/>
    <property type="match status" value="1"/>
</dbReference>
<dbReference type="Gene3D" id="3.40.50.2300">
    <property type="match status" value="1"/>
</dbReference>
<name>A0A418VV27_9PROT</name>
<dbReference type="Proteomes" id="UP000283458">
    <property type="component" value="Unassembled WGS sequence"/>
</dbReference>
<organism evidence="4 5">
    <name type="scientific">Azospirillum cavernae</name>
    <dbReference type="NCBI Taxonomy" id="2320860"/>
    <lineage>
        <taxon>Bacteria</taxon>
        <taxon>Pseudomonadati</taxon>
        <taxon>Pseudomonadota</taxon>
        <taxon>Alphaproteobacteria</taxon>
        <taxon>Rhodospirillales</taxon>
        <taxon>Azospirillaceae</taxon>
        <taxon>Azospirillum</taxon>
    </lineage>
</organism>
<evidence type="ECO:0000256" key="1">
    <source>
        <dbReference type="ARBA" id="ARBA00022490"/>
    </source>
</evidence>
<keyword evidence="2" id="KW-0597">Phosphoprotein</keyword>
<feature type="modified residue" description="4-aspartylphosphate" evidence="2">
    <location>
        <position position="65"/>
    </location>
</feature>
<protein>
    <submittedName>
        <fullName evidence="4">Response regulator</fullName>
    </submittedName>
</protein>
<dbReference type="InterPro" id="IPR001789">
    <property type="entry name" value="Sig_transdc_resp-reg_receiver"/>
</dbReference>
<dbReference type="InterPro" id="IPR011006">
    <property type="entry name" value="CheY-like_superfamily"/>
</dbReference>
<dbReference type="EMBL" id="QYUL01000002">
    <property type="protein sequence ID" value="RJF81016.1"/>
    <property type="molecule type" value="Genomic_DNA"/>
</dbReference>
<keyword evidence="5" id="KW-1185">Reference proteome</keyword>